<dbReference type="STRING" id="7244.B4LMR4"/>
<dbReference type="KEGG" id="dvi:6626562"/>
<dbReference type="OrthoDB" id="20960at2759"/>
<dbReference type="HOGENOM" id="CLU_880746_0_0_1"/>
<keyword evidence="11" id="KW-1185">Reference proteome</keyword>
<dbReference type="InterPro" id="IPR004827">
    <property type="entry name" value="bZIP"/>
</dbReference>
<keyword evidence="3" id="KW-0238">DNA-binding</keyword>
<keyword evidence="2" id="KW-0805">Transcription regulation</keyword>
<keyword evidence="5" id="KW-0539">Nucleus</keyword>
<feature type="region of interest" description="Disordered" evidence="8">
    <location>
        <begin position="478"/>
        <end position="504"/>
    </location>
</feature>
<dbReference type="InterPro" id="IPR046347">
    <property type="entry name" value="bZIP_sf"/>
</dbReference>
<feature type="domain" description="BZIP" evidence="9">
    <location>
        <begin position="86"/>
        <end position="149"/>
    </location>
</feature>
<dbReference type="PANTHER" id="PTHR46542:SF1">
    <property type="entry name" value="X-BOX BINDING PROTEIN 1"/>
    <property type="match status" value="1"/>
</dbReference>
<protein>
    <recommendedName>
        <fullName evidence="6">X-box-binding protein 1</fullName>
    </recommendedName>
</protein>
<feature type="region of interest" description="Disordered" evidence="8">
    <location>
        <begin position="61"/>
        <end position="83"/>
    </location>
</feature>
<dbReference type="InParanoid" id="B4LMR4"/>
<evidence type="ECO:0000256" key="5">
    <source>
        <dbReference type="ARBA" id="ARBA00023242"/>
    </source>
</evidence>
<dbReference type="EMBL" id="CH940648">
    <property type="protein sequence ID" value="EDW61005.2"/>
    <property type="molecule type" value="Genomic_DNA"/>
</dbReference>
<evidence type="ECO:0000256" key="7">
    <source>
        <dbReference type="SAM" id="Coils"/>
    </source>
</evidence>
<dbReference type="PROSITE" id="PS00036">
    <property type="entry name" value="BZIP_BASIC"/>
    <property type="match status" value="1"/>
</dbReference>
<dbReference type="GO" id="GO:0000981">
    <property type="term" value="F:DNA-binding transcription factor activity, RNA polymerase II-specific"/>
    <property type="evidence" value="ECO:0007669"/>
    <property type="project" value="TreeGrafter"/>
</dbReference>
<dbReference type="Gene3D" id="1.20.5.170">
    <property type="match status" value="1"/>
</dbReference>
<feature type="region of interest" description="Disordered" evidence="8">
    <location>
        <begin position="275"/>
        <end position="297"/>
    </location>
</feature>
<dbReference type="PANTHER" id="PTHR46542">
    <property type="entry name" value="X-BOX BINDING PROTEIN 1"/>
    <property type="match status" value="1"/>
</dbReference>
<reference evidence="10 11" key="1">
    <citation type="journal article" date="2007" name="Nature">
        <title>Evolution of genes and genomes on the Drosophila phylogeny.</title>
        <authorList>
            <consortium name="Drosophila 12 Genomes Consortium"/>
            <person name="Clark A.G."/>
            <person name="Eisen M.B."/>
            <person name="Smith D.R."/>
            <person name="Bergman C.M."/>
            <person name="Oliver B."/>
            <person name="Markow T.A."/>
            <person name="Kaufman T.C."/>
            <person name="Kellis M."/>
            <person name="Gelbart W."/>
            <person name="Iyer V.N."/>
            <person name="Pollard D.A."/>
            <person name="Sackton T.B."/>
            <person name="Larracuente A.M."/>
            <person name="Singh N.D."/>
            <person name="Abad J.P."/>
            <person name="Abt D.N."/>
            <person name="Adryan B."/>
            <person name="Aguade M."/>
            <person name="Akashi H."/>
            <person name="Anderson W.W."/>
            <person name="Aquadro C.F."/>
            <person name="Ardell D.H."/>
            <person name="Arguello R."/>
            <person name="Artieri C.G."/>
            <person name="Barbash D.A."/>
            <person name="Barker D."/>
            <person name="Barsanti P."/>
            <person name="Batterham P."/>
            <person name="Batzoglou S."/>
            <person name="Begun D."/>
            <person name="Bhutkar A."/>
            <person name="Blanco E."/>
            <person name="Bosak S.A."/>
            <person name="Bradley R.K."/>
            <person name="Brand A.D."/>
            <person name="Brent M.R."/>
            <person name="Brooks A.N."/>
            <person name="Brown R.H."/>
            <person name="Butlin R.K."/>
            <person name="Caggese C."/>
            <person name="Calvi B.R."/>
            <person name="Bernardo de Carvalho A."/>
            <person name="Caspi A."/>
            <person name="Castrezana S."/>
            <person name="Celniker S.E."/>
            <person name="Chang J.L."/>
            <person name="Chapple C."/>
            <person name="Chatterji S."/>
            <person name="Chinwalla A."/>
            <person name="Civetta A."/>
            <person name="Clifton S.W."/>
            <person name="Comeron J.M."/>
            <person name="Costello J.C."/>
            <person name="Coyne J.A."/>
            <person name="Daub J."/>
            <person name="David R.G."/>
            <person name="Delcher A.L."/>
            <person name="Delehaunty K."/>
            <person name="Do C.B."/>
            <person name="Ebling H."/>
            <person name="Edwards K."/>
            <person name="Eickbush T."/>
            <person name="Evans J.D."/>
            <person name="Filipski A."/>
            <person name="Findeiss S."/>
            <person name="Freyhult E."/>
            <person name="Fulton L."/>
            <person name="Fulton R."/>
            <person name="Garcia A.C."/>
            <person name="Gardiner A."/>
            <person name="Garfield D.A."/>
            <person name="Garvin B.E."/>
            <person name="Gibson G."/>
            <person name="Gilbert D."/>
            <person name="Gnerre S."/>
            <person name="Godfrey J."/>
            <person name="Good R."/>
            <person name="Gotea V."/>
            <person name="Gravely B."/>
            <person name="Greenberg A.J."/>
            <person name="Griffiths-Jones S."/>
            <person name="Gross S."/>
            <person name="Guigo R."/>
            <person name="Gustafson E.A."/>
            <person name="Haerty W."/>
            <person name="Hahn M.W."/>
            <person name="Halligan D.L."/>
            <person name="Halpern A.L."/>
            <person name="Halter G.M."/>
            <person name="Han M.V."/>
            <person name="Heger A."/>
            <person name="Hillier L."/>
            <person name="Hinrichs A.S."/>
            <person name="Holmes I."/>
            <person name="Hoskins R.A."/>
            <person name="Hubisz M.J."/>
            <person name="Hultmark D."/>
            <person name="Huntley M.A."/>
            <person name="Jaffe D.B."/>
            <person name="Jagadeeshan S."/>
            <person name="Jeck W.R."/>
            <person name="Johnson J."/>
            <person name="Jones C.D."/>
            <person name="Jordan W.C."/>
            <person name="Karpen G.H."/>
            <person name="Kataoka E."/>
            <person name="Keightley P.D."/>
            <person name="Kheradpour P."/>
            <person name="Kirkness E.F."/>
            <person name="Koerich L.B."/>
            <person name="Kristiansen K."/>
            <person name="Kudrna D."/>
            <person name="Kulathinal R.J."/>
            <person name="Kumar S."/>
            <person name="Kwok R."/>
            <person name="Lander E."/>
            <person name="Langley C.H."/>
            <person name="Lapoint R."/>
            <person name="Lazzaro B.P."/>
            <person name="Lee S.J."/>
            <person name="Levesque L."/>
            <person name="Li R."/>
            <person name="Lin C.F."/>
            <person name="Lin M.F."/>
            <person name="Lindblad-Toh K."/>
            <person name="Llopart A."/>
            <person name="Long M."/>
            <person name="Low L."/>
            <person name="Lozovsky E."/>
            <person name="Lu J."/>
            <person name="Luo M."/>
            <person name="Machado C.A."/>
            <person name="Makalowski W."/>
            <person name="Marzo M."/>
            <person name="Matsuda M."/>
            <person name="Matzkin L."/>
            <person name="McAllister B."/>
            <person name="McBride C.S."/>
            <person name="McKernan B."/>
            <person name="McKernan K."/>
            <person name="Mendez-Lago M."/>
            <person name="Minx P."/>
            <person name="Mollenhauer M.U."/>
            <person name="Montooth K."/>
            <person name="Mount S.M."/>
            <person name="Mu X."/>
            <person name="Myers E."/>
            <person name="Negre B."/>
            <person name="Newfeld S."/>
            <person name="Nielsen R."/>
            <person name="Noor M.A."/>
            <person name="O'Grady P."/>
            <person name="Pachter L."/>
            <person name="Papaceit M."/>
            <person name="Parisi M.J."/>
            <person name="Parisi M."/>
            <person name="Parts L."/>
            <person name="Pedersen J.S."/>
            <person name="Pesole G."/>
            <person name="Phillippy A.M."/>
            <person name="Ponting C.P."/>
            <person name="Pop M."/>
            <person name="Porcelli D."/>
            <person name="Powell J.R."/>
            <person name="Prohaska S."/>
            <person name="Pruitt K."/>
            <person name="Puig M."/>
            <person name="Quesneville H."/>
            <person name="Ram K.R."/>
            <person name="Rand D."/>
            <person name="Rasmussen M.D."/>
            <person name="Reed L.K."/>
            <person name="Reenan R."/>
            <person name="Reily A."/>
            <person name="Remington K.A."/>
            <person name="Rieger T.T."/>
            <person name="Ritchie M.G."/>
            <person name="Robin C."/>
            <person name="Rogers Y.H."/>
            <person name="Rohde C."/>
            <person name="Rozas J."/>
            <person name="Rubenfield M.J."/>
            <person name="Ruiz A."/>
            <person name="Russo S."/>
            <person name="Salzberg S.L."/>
            <person name="Sanchez-Gracia A."/>
            <person name="Saranga D.J."/>
            <person name="Sato H."/>
            <person name="Schaeffer S.W."/>
            <person name="Schatz M.C."/>
            <person name="Schlenke T."/>
            <person name="Schwartz R."/>
            <person name="Segarra C."/>
            <person name="Singh R.S."/>
            <person name="Sirot L."/>
            <person name="Sirota M."/>
            <person name="Sisneros N.B."/>
            <person name="Smith C.D."/>
            <person name="Smith T.F."/>
            <person name="Spieth J."/>
            <person name="Stage D.E."/>
            <person name="Stark A."/>
            <person name="Stephan W."/>
            <person name="Strausberg R.L."/>
            <person name="Strempel S."/>
            <person name="Sturgill D."/>
            <person name="Sutton G."/>
            <person name="Sutton G.G."/>
            <person name="Tao W."/>
            <person name="Teichmann S."/>
            <person name="Tobari Y.N."/>
            <person name="Tomimura Y."/>
            <person name="Tsolas J.M."/>
            <person name="Valente V.L."/>
            <person name="Venter E."/>
            <person name="Venter J.C."/>
            <person name="Vicario S."/>
            <person name="Vieira F.G."/>
            <person name="Vilella A.J."/>
            <person name="Villasante A."/>
            <person name="Walenz B."/>
            <person name="Wang J."/>
            <person name="Wasserman M."/>
            <person name="Watts T."/>
            <person name="Wilson D."/>
            <person name="Wilson R.K."/>
            <person name="Wing R.A."/>
            <person name="Wolfner M.F."/>
            <person name="Wong A."/>
            <person name="Wong G.K."/>
            <person name="Wu C.I."/>
            <person name="Wu G."/>
            <person name="Yamamoto D."/>
            <person name="Yang H.P."/>
            <person name="Yang S.P."/>
            <person name="Yorke J.A."/>
            <person name="Yoshida K."/>
            <person name="Zdobnov E."/>
            <person name="Zhang P."/>
            <person name="Zhang Y."/>
            <person name="Zimin A.V."/>
            <person name="Baldwin J."/>
            <person name="Abdouelleil A."/>
            <person name="Abdulkadir J."/>
            <person name="Abebe A."/>
            <person name="Abera B."/>
            <person name="Abreu J."/>
            <person name="Acer S.C."/>
            <person name="Aftuck L."/>
            <person name="Alexander A."/>
            <person name="An P."/>
            <person name="Anderson E."/>
            <person name="Anderson S."/>
            <person name="Arachi H."/>
            <person name="Azer M."/>
            <person name="Bachantsang P."/>
            <person name="Barry A."/>
            <person name="Bayul T."/>
            <person name="Berlin A."/>
            <person name="Bessette D."/>
            <person name="Bloom T."/>
            <person name="Blye J."/>
            <person name="Boguslavskiy L."/>
            <person name="Bonnet C."/>
            <person name="Boukhgalter B."/>
            <person name="Bourzgui I."/>
            <person name="Brown A."/>
            <person name="Cahill P."/>
            <person name="Channer S."/>
            <person name="Cheshatsang Y."/>
            <person name="Chuda L."/>
            <person name="Citroen M."/>
            <person name="Collymore A."/>
            <person name="Cooke P."/>
            <person name="Costello M."/>
            <person name="D'Aco K."/>
            <person name="Daza R."/>
            <person name="De Haan G."/>
            <person name="DeGray S."/>
            <person name="DeMaso C."/>
            <person name="Dhargay N."/>
            <person name="Dooley K."/>
            <person name="Dooley E."/>
            <person name="Doricent M."/>
            <person name="Dorje P."/>
            <person name="Dorjee K."/>
            <person name="Dupes A."/>
            <person name="Elong R."/>
            <person name="Falk J."/>
            <person name="Farina A."/>
            <person name="Faro S."/>
            <person name="Ferguson D."/>
            <person name="Fisher S."/>
            <person name="Foley C.D."/>
            <person name="Franke A."/>
            <person name="Friedrich D."/>
            <person name="Gadbois L."/>
            <person name="Gearin G."/>
            <person name="Gearin C.R."/>
            <person name="Giannoukos G."/>
            <person name="Goode T."/>
            <person name="Graham J."/>
            <person name="Grandbois E."/>
            <person name="Grewal S."/>
            <person name="Gyaltsen K."/>
            <person name="Hafez N."/>
            <person name="Hagos B."/>
            <person name="Hall J."/>
            <person name="Henson C."/>
            <person name="Hollinger A."/>
            <person name="Honan T."/>
            <person name="Huard M.D."/>
            <person name="Hughes L."/>
            <person name="Hurhula B."/>
            <person name="Husby M.E."/>
            <person name="Kamat A."/>
            <person name="Kanga B."/>
            <person name="Kashin S."/>
            <person name="Khazanovich D."/>
            <person name="Kisner P."/>
            <person name="Lance K."/>
            <person name="Lara M."/>
            <person name="Lee W."/>
            <person name="Lennon N."/>
            <person name="Letendre F."/>
            <person name="LeVine R."/>
            <person name="Lipovsky A."/>
            <person name="Liu X."/>
            <person name="Liu J."/>
            <person name="Liu S."/>
            <person name="Lokyitsang T."/>
            <person name="Lokyitsang Y."/>
            <person name="Lubonja R."/>
            <person name="Lui A."/>
            <person name="MacDonald P."/>
            <person name="Magnisalis V."/>
            <person name="Maru K."/>
            <person name="Matthews C."/>
            <person name="McCusker W."/>
            <person name="McDonough S."/>
            <person name="Mehta T."/>
            <person name="Meldrim J."/>
            <person name="Meneus L."/>
            <person name="Mihai O."/>
            <person name="Mihalev A."/>
            <person name="Mihova T."/>
            <person name="Mittelman R."/>
            <person name="Mlenga V."/>
            <person name="Montmayeur A."/>
            <person name="Mulrain L."/>
            <person name="Navidi A."/>
            <person name="Naylor J."/>
            <person name="Negash T."/>
            <person name="Nguyen T."/>
            <person name="Nguyen N."/>
            <person name="Nicol R."/>
            <person name="Norbu C."/>
            <person name="Norbu N."/>
            <person name="Novod N."/>
            <person name="O'Neill B."/>
            <person name="Osman S."/>
            <person name="Markiewicz E."/>
            <person name="Oyono O.L."/>
            <person name="Patti C."/>
            <person name="Phunkhang P."/>
            <person name="Pierre F."/>
            <person name="Priest M."/>
            <person name="Raghuraman S."/>
            <person name="Rege F."/>
            <person name="Reyes R."/>
            <person name="Rise C."/>
            <person name="Rogov P."/>
            <person name="Ross K."/>
            <person name="Ryan E."/>
            <person name="Settipalli S."/>
            <person name="Shea T."/>
            <person name="Sherpa N."/>
            <person name="Shi L."/>
            <person name="Shih D."/>
            <person name="Sparrow T."/>
            <person name="Spaulding J."/>
            <person name="Stalker J."/>
            <person name="Stange-Thomann N."/>
            <person name="Stavropoulos S."/>
            <person name="Stone C."/>
            <person name="Strader C."/>
            <person name="Tesfaye S."/>
            <person name="Thomson T."/>
            <person name="Thoulutsang Y."/>
            <person name="Thoulutsang D."/>
            <person name="Topham K."/>
            <person name="Topping I."/>
            <person name="Tsamla T."/>
            <person name="Vassiliev H."/>
            <person name="Vo A."/>
            <person name="Wangchuk T."/>
            <person name="Wangdi T."/>
            <person name="Weiand M."/>
            <person name="Wilkinson J."/>
            <person name="Wilson A."/>
            <person name="Yadav S."/>
            <person name="Young G."/>
            <person name="Yu Q."/>
            <person name="Zembek L."/>
            <person name="Zhong D."/>
            <person name="Zimmer A."/>
            <person name="Zwirko Z."/>
            <person name="Jaffe D.B."/>
            <person name="Alvarez P."/>
            <person name="Brockman W."/>
            <person name="Butler J."/>
            <person name="Chin C."/>
            <person name="Gnerre S."/>
            <person name="Grabherr M."/>
            <person name="Kleber M."/>
            <person name="Mauceli E."/>
            <person name="MacCallum I."/>
        </authorList>
    </citation>
    <scope>NUCLEOTIDE SEQUENCE [LARGE SCALE GENOMIC DNA]</scope>
    <source>
        <strain evidence="11">Tucson 15010-1051.87</strain>
    </source>
</reference>
<keyword evidence="4" id="KW-0804">Transcription</keyword>
<evidence type="ECO:0000256" key="3">
    <source>
        <dbReference type="ARBA" id="ARBA00023125"/>
    </source>
</evidence>
<sequence length="537" mass="57356">MAPVNGVLLSKCVPLGTNLNLSALPKLRPAPLSATAVLLKGGSSPSSSGYASSSNSVADEESMSMASNAAAPTKAKKRRLDHLSWEEKVQRKKLKNRVAAQTSRDRKKARMEEMEYEIKELTEKTEILQNKCESLQSINESLLAKNQKLDSEMEVLRQELAEMKQLAKKHSNSNTASVNANAEGCVSTLTGSAASNADSAAGYTSGHTVVSACLDLEEVATAAEAEQHNGLSLENCGALPSIQDMLLVDDEEFDARRLEELAESLLADITADLETGSGTCDEAAPKDAGQPERLPGPMVGTTAECLESDRHRADGLSNDTKTHPFIICTPTPTKNNTDINNSPCMQVSQINGNRQTKATATTIPTTTTISAAAFLQSATPDTVYGTYDAKTNSITIVMDGDAVPVNEAVEEIYGEGVSAGEDSTDVIMKCPPPATSPSQVYLNVINATDDSDDEATSHLNFEPIEKFLSPRIKAISPLGKSPARSMHSVTSDHGYESVMGSPASTTLSHLDNDIALPTEDDDFPWESNFDELFPSLI</sequence>
<evidence type="ECO:0000256" key="4">
    <source>
        <dbReference type="ARBA" id="ARBA00023163"/>
    </source>
</evidence>
<proteinExistence type="predicted"/>
<gene>
    <name evidence="10" type="primary">Dvir\GJ20540</name>
    <name evidence="10" type="ORF">Dvir_GJ20540</name>
</gene>
<dbReference type="SMART" id="SM00338">
    <property type="entry name" value="BRLZ"/>
    <property type="match status" value="1"/>
</dbReference>
<dbReference type="Proteomes" id="UP000008792">
    <property type="component" value="Unassembled WGS sequence"/>
</dbReference>
<organism evidence="10 11">
    <name type="scientific">Drosophila virilis</name>
    <name type="common">Fruit fly</name>
    <dbReference type="NCBI Taxonomy" id="7244"/>
    <lineage>
        <taxon>Eukaryota</taxon>
        <taxon>Metazoa</taxon>
        <taxon>Ecdysozoa</taxon>
        <taxon>Arthropoda</taxon>
        <taxon>Hexapoda</taxon>
        <taxon>Insecta</taxon>
        <taxon>Pterygota</taxon>
        <taxon>Neoptera</taxon>
        <taxon>Endopterygota</taxon>
        <taxon>Diptera</taxon>
        <taxon>Brachycera</taxon>
        <taxon>Muscomorpha</taxon>
        <taxon>Ephydroidea</taxon>
        <taxon>Drosophilidae</taxon>
        <taxon>Drosophila</taxon>
    </lineage>
</organism>
<evidence type="ECO:0000259" key="9">
    <source>
        <dbReference type="PROSITE" id="PS50217"/>
    </source>
</evidence>
<dbReference type="Pfam" id="PF07716">
    <property type="entry name" value="bZIP_2"/>
    <property type="match status" value="1"/>
</dbReference>
<name>B4LMR4_DROVI</name>
<evidence type="ECO:0000256" key="2">
    <source>
        <dbReference type="ARBA" id="ARBA00023015"/>
    </source>
</evidence>
<evidence type="ECO:0000313" key="11">
    <source>
        <dbReference type="Proteomes" id="UP000008792"/>
    </source>
</evidence>
<evidence type="ECO:0000256" key="8">
    <source>
        <dbReference type="SAM" id="MobiDB-lite"/>
    </source>
</evidence>
<evidence type="ECO:0000256" key="6">
    <source>
        <dbReference type="ARBA" id="ARBA00040165"/>
    </source>
</evidence>
<dbReference type="InterPro" id="IPR052470">
    <property type="entry name" value="ER_Stress-Reg_TF"/>
</dbReference>
<dbReference type="AlphaFoldDB" id="B4LMR4"/>
<keyword evidence="1" id="KW-0832">Ubl conjugation</keyword>
<dbReference type="GO" id="GO:0000977">
    <property type="term" value="F:RNA polymerase II transcription regulatory region sequence-specific DNA binding"/>
    <property type="evidence" value="ECO:0007669"/>
    <property type="project" value="TreeGrafter"/>
</dbReference>
<dbReference type="CDD" id="cd14691">
    <property type="entry name" value="bZIP_XBP1"/>
    <property type="match status" value="1"/>
</dbReference>
<dbReference type="FunCoup" id="B4LMR4">
    <property type="interactions" value="524"/>
</dbReference>
<accession>B4LMR4</accession>
<dbReference type="PROSITE" id="PS50217">
    <property type="entry name" value="BZIP"/>
    <property type="match status" value="1"/>
</dbReference>
<dbReference type="SUPFAM" id="SSF57959">
    <property type="entry name" value="Leucine zipper domain"/>
    <property type="match status" value="1"/>
</dbReference>
<dbReference type="eggNOG" id="KOG4005">
    <property type="taxonomic scope" value="Eukaryota"/>
</dbReference>
<keyword evidence="7" id="KW-0175">Coiled coil</keyword>
<dbReference type="GO" id="GO:0005634">
    <property type="term" value="C:nucleus"/>
    <property type="evidence" value="ECO:0007669"/>
    <property type="project" value="TreeGrafter"/>
</dbReference>
<feature type="coiled-coil region" evidence="7">
    <location>
        <begin position="104"/>
        <end position="173"/>
    </location>
</feature>
<evidence type="ECO:0000256" key="1">
    <source>
        <dbReference type="ARBA" id="ARBA00022843"/>
    </source>
</evidence>
<evidence type="ECO:0000313" key="10">
    <source>
        <dbReference type="EMBL" id="EDW61005.2"/>
    </source>
</evidence>